<gene>
    <name evidence="2" type="ORF">Ahy_A07g031023</name>
</gene>
<dbReference type="EMBL" id="SDMP01000007">
    <property type="protein sequence ID" value="RYR45165.1"/>
    <property type="molecule type" value="Genomic_DNA"/>
</dbReference>
<dbReference type="InterPro" id="IPR050942">
    <property type="entry name" value="F-box_BR-signaling"/>
</dbReference>
<dbReference type="PANTHER" id="PTHR44259:SF107">
    <property type="entry name" value="F-BOX PROTEIN SKIP23-LIKE"/>
    <property type="match status" value="1"/>
</dbReference>
<evidence type="ECO:0000259" key="1">
    <source>
        <dbReference type="Pfam" id="PF03478"/>
    </source>
</evidence>
<dbReference type="SUPFAM" id="SSF50969">
    <property type="entry name" value="YVTN repeat-like/Quinoprotein amine dehydrogenase"/>
    <property type="match status" value="1"/>
</dbReference>
<dbReference type="Pfam" id="PF03478">
    <property type="entry name" value="Beta-prop_KIB1-4"/>
    <property type="match status" value="1"/>
</dbReference>
<organism evidence="2 3">
    <name type="scientific">Arachis hypogaea</name>
    <name type="common">Peanut</name>
    <dbReference type="NCBI Taxonomy" id="3818"/>
    <lineage>
        <taxon>Eukaryota</taxon>
        <taxon>Viridiplantae</taxon>
        <taxon>Streptophyta</taxon>
        <taxon>Embryophyta</taxon>
        <taxon>Tracheophyta</taxon>
        <taxon>Spermatophyta</taxon>
        <taxon>Magnoliopsida</taxon>
        <taxon>eudicotyledons</taxon>
        <taxon>Gunneridae</taxon>
        <taxon>Pentapetalae</taxon>
        <taxon>rosids</taxon>
        <taxon>fabids</taxon>
        <taxon>Fabales</taxon>
        <taxon>Fabaceae</taxon>
        <taxon>Papilionoideae</taxon>
        <taxon>50 kb inversion clade</taxon>
        <taxon>dalbergioids sensu lato</taxon>
        <taxon>Dalbergieae</taxon>
        <taxon>Pterocarpus clade</taxon>
        <taxon>Arachis</taxon>
    </lineage>
</organism>
<comment type="caution">
    <text evidence="2">The sequence shown here is derived from an EMBL/GenBank/DDBJ whole genome shotgun (WGS) entry which is preliminary data.</text>
</comment>
<name>A0A445C2K7_ARAHY</name>
<dbReference type="InterPro" id="IPR005174">
    <property type="entry name" value="KIB1-4_b-propeller"/>
</dbReference>
<dbReference type="InterPro" id="IPR011044">
    <property type="entry name" value="Quino_amine_DH_bsu"/>
</dbReference>
<reference evidence="2 3" key="1">
    <citation type="submission" date="2019-01" db="EMBL/GenBank/DDBJ databases">
        <title>Sequencing of cultivated peanut Arachis hypogaea provides insights into genome evolution and oil improvement.</title>
        <authorList>
            <person name="Chen X."/>
        </authorList>
    </citation>
    <scope>NUCLEOTIDE SEQUENCE [LARGE SCALE GENOMIC DNA]</scope>
    <source>
        <strain evidence="3">cv. Fuhuasheng</strain>
        <tissue evidence="2">Leaves</tissue>
    </source>
</reference>
<evidence type="ECO:0000313" key="2">
    <source>
        <dbReference type="EMBL" id="RYR45165.1"/>
    </source>
</evidence>
<dbReference type="AlphaFoldDB" id="A0A445C2K7"/>
<protein>
    <recommendedName>
        <fullName evidence="1">KIB1-4 beta-propeller domain-containing protein</fullName>
    </recommendedName>
</protein>
<sequence length="545" mass="62917">MGDDIDGWANIHDDILKEIAEHFYSYDDFIRLRLVCKQWSLKLPEISSEILWLLVPEESSSTHIYEDEEIYHLMNLPIADEVPLDIQSLDEDEIHHLKLPEMQNKLIRGSFGGWLIVLDIYQCSMYMLNAFTKVRLDLPPISTFPDIVDYNPNNYGFEYTVWNWDDDNRDDYRISSSLKNRVHVWKVIINSCPSNDNEDFLAVAIYGPRCTLAFYKPNDKRWLDLSRKSSFHDVIFFGEKIYAVDEGGQLYEFDTNTKSGPVGGIHEAKPPSDAALGPYQLKYLVGCANGSLLMLARHFMPGSHWTYKFDIYELKKNAKEWSRLDSLKNYVLMIGLNSSVQMLPASLQTKGNQIYFTDNLLELKPYRAEYQDIGIFNLDRGSCHFLLCEEKFTCPPVWSYSSSLVHRCFPSDSLSLSFDSPCLNTKKFSALKFQAQPKENAMKNSSLQIAVHEQEKANKNLLRLAANQEHMEDDGDSKVLNVMDILYNELRDKEQSLREIGTLNQALIVKERKSNDELQDARKVLISGVKDVYSWQYWCEENGGT</sequence>
<dbReference type="PANTHER" id="PTHR44259">
    <property type="entry name" value="OS07G0183000 PROTEIN-RELATED"/>
    <property type="match status" value="1"/>
</dbReference>
<accession>A0A445C2K7</accession>
<proteinExistence type="predicted"/>
<dbReference type="Proteomes" id="UP000289738">
    <property type="component" value="Chromosome A07"/>
</dbReference>
<evidence type="ECO:0000313" key="3">
    <source>
        <dbReference type="Proteomes" id="UP000289738"/>
    </source>
</evidence>
<keyword evidence="3" id="KW-1185">Reference proteome</keyword>
<feature type="domain" description="KIB1-4 beta-propeller" evidence="1">
    <location>
        <begin position="88"/>
        <end position="377"/>
    </location>
</feature>